<dbReference type="Gene3D" id="3.40.309.10">
    <property type="entry name" value="Aldehyde Dehydrogenase, Chain A, domain 2"/>
    <property type="match status" value="1"/>
</dbReference>
<dbReference type="SUPFAM" id="SSF53720">
    <property type="entry name" value="ALDH-like"/>
    <property type="match status" value="1"/>
</dbReference>
<gene>
    <name evidence="7" type="ORF">POCULU_LOCUS8712</name>
</gene>
<comment type="similarity">
    <text evidence="1 5">Belongs to the aldehyde dehydrogenase family.</text>
</comment>
<name>A0A9N9D6S7_9GLOM</name>
<dbReference type="Pfam" id="PF00171">
    <property type="entry name" value="Aldedh"/>
    <property type="match status" value="1"/>
</dbReference>
<evidence type="ECO:0000256" key="5">
    <source>
        <dbReference type="RuleBase" id="RU003345"/>
    </source>
</evidence>
<keyword evidence="8" id="KW-1185">Reference proteome</keyword>
<dbReference type="Proteomes" id="UP000789572">
    <property type="component" value="Unassembled WGS sequence"/>
</dbReference>
<dbReference type="InterPro" id="IPR016160">
    <property type="entry name" value="Ald_DH_CS_CYS"/>
</dbReference>
<proteinExistence type="inferred from homology"/>
<keyword evidence="3" id="KW-0520">NAD</keyword>
<dbReference type="AlphaFoldDB" id="A0A9N9D6S7"/>
<dbReference type="GO" id="GO:0016620">
    <property type="term" value="F:oxidoreductase activity, acting on the aldehyde or oxo group of donors, NAD or NADP as acceptor"/>
    <property type="evidence" value="ECO:0007669"/>
    <property type="project" value="InterPro"/>
</dbReference>
<evidence type="ECO:0000256" key="1">
    <source>
        <dbReference type="ARBA" id="ARBA00009986"/>
    </source>
</evidence>
<dbReference type="PROSITE" id="PS00687">
    <property type="entry name" value="ALDEHYDE_DEHYDR_GLU"/>
    <property type="match status" value="1"/>
</dbReference>
<dbReference type="FunFam" id="3.40.309.10:FF:000012">
    <property type="entry name" value="Betaine aldehyde dehydrogenase"/>
    <property type="match status" value="1"/>
</dbReference>
<comment type="caution">
    <text evidence="7">The sequence shown here is derived from an EMBL/GenBank/DDBJ whole genome shotgun (WGS) entry which is preliminary data.</text>
</comment>
<dbReference type="Gene3D" id="3.40.605.10">
    <property type="entry name" value="Aldehyde Dehydrogenase, Chain A, domain 1"/>
    <property type="match status" value="1"/>
</dbReference>
<sequence length="343" mass="37275">MDVPAFANRASSLVLLHTVSKPSKPSYSVFTYLKRVQPSTNGELMLVLCDVIKEAKLPDGVVNMVFGSGPEVGEALVNHPKVPLISFTGGTVTGQKIIANSAKHFKKLSLELGGKNANIVFDDCNFDKAIEGSIRAAFSNQGEICLCGSRIFVHSSIYSQFLDAFVEKAKALIVGDPADSKTQVGALNSEQHMQKVLGYIELAKEEGGNIVCGGKRKVFEGELKDGYFVEPTVITGLPPTCRVAQEEIFGPVVTIHQFTTADEAISFANDSQYGLSCSIWTENIRRARQVAETVQVGTVWVNCWMLRDLRMPFGGSKKSGLGREGADYSLDFYTESKTICLAN</sequence>
<feature type="domain" description="Aldehyde dehydrogenase" evidence="6">
    <location>
        <begin position="45"/>
        <end position="339"/>
    </location>
</feature>
<evidence type="ECO:0000256" key="2">
    <source>
        <dbReference type="ARBA" id="ARBA00023002"/>
    </source>
</evidence>
<evidence type="ECO:0000259" key="6">
    <source>
        <dbReference type="Pfam" id="PF00171"/>
    </source>
</evidence>
<evidence type="ECO:0000313" key="7">
    <source>
        <dbReference type="EMBL" id="CAG8627282.1"/>
    </source>
</evidence>
<dbReference type="PANTHER" id="PTHR43720:SF2">
    <property type="entry name" value="2-AMINOMUCONIC SEMIALDEHYDE DEHYDROGENASE"/>
    <property type="match status" value="1"/>
</dbReference>
<protein>
    <submittedName>
        <fullName evidence="7">7145_t:CDS:1</fullName>
    </submittedName>
</protein>
<dbReference type="InterPro" id="IPR029510">
    <property type="entry name" value="Ald_DH_CS_GLU"/>
</dbReference>
<dbReference type="OrthoDB" id="310895at2759"/>
<evidence type="ECO:0000256" key="3">
    <source>
        <dbReference type="ARBA" id="ARBA00023027"/>
    </source>
</evidence>
<keyword evidence="2 5" id="KW-0560">Oxidoreductase</keyword>
<organism evidence="7 8">
    <name type="scientific">Paraglomus occultum</name>
    <dbReference type="NCBI Taxonomy" id="144539"/>
    <lineage>
        <taxon>Eukaryota</taxon>
        <taxon>Fungi</taxon>
        <taxon>Fungi incertae sedis</taxon>
        <taxon>Mucoromycota</taxon>
        <taxon>Glomeromycotina</taxon>
        <taxon>Glomeromycetes</taxon>
        <taxon>Paraglomerales</taxon>
        <taxon>Paraglomeraceae</taxon>
        <taxon>Paraglomus</taxon>
    </lineage>
</organism>
<evidence type="ECO:0000256" key="4">
    <source>
        <dbReference type="PROSITE-ProRule" id="PRU10007"/>
    </source>
</evidence>
<dbReference type="InterPro" id="IPR015590">
    <property type="entry name" value="Aldehyde_DH_dom"/>
</dbReference>
<reference evidence="7" key="1">
    <citation type="submission" date="2021-06" db="EMBL/GenBank/DDBJ databases">
        <authorList>
            <person name="Kallberg Y."/>
            <person name="Tangrot J."/>
            <person name="Rosling A."/>
        </authorList>
    </citation>
    <scope>NUCLEOTIDE SEQUENCE</scope>
    <source>
        <strain evidence="7">IA702</strain>
    </source>
</reference>
<evidence type="ECO:0000313" key="8">
    <source>
        <dbReference type="Proteomes" id="UP000789572"/>
    </source>
</evidence>
<dbReference type="InterPro" id="IPR016162">
    <property type="entry name" value="Ald_DH_N"/>
</dbReference>
<accession>A0A9N9D6S7</accession>
<dbReference type="InterPro" id="IPR016163">
    <property type="entry name" value="Ald_DH_C"/>
</dbReference>
<feature type="active site" evidence="4">
    <location>
        <position position="111"/>
    </location>
</feature>
<dbReference type="InterPro" id="IPR016161">
    <property type="entry name" value="Ald_DH/histidinol_DH"/>
</dbReference>
<dbReference type="PROSITE" id="PS00070">
    <property type="entry name" value="ALDEHYDE_DEHYDR_CYS"/>
    <property type="match status" value="1"/>
</dbReference>
<dbReference type="PANTHER" id="PTHR43720">
    <property type="entry name" value="2-AMINOMUCONIC SEMIALDEHYDE DEHYDROGENASE"/>
    <property type="match status" value="1"/>
</dbReference>
<dbReference type="EMBL" id="CAJVPJ010002692">
    <property type="protein sequence ID" value="CAG8627282.1"/>
    <property type="molecule type" value="Genomic_DNA"/>
</dbReference>